<evidence type="ECO:0000313" key="3">
    <source>
        <dbReference type="Proteomes" id="UP000717328"/>
    </source>
</evidence>
<comment type="caution">
    <text evidence="2">The sequence shown here is derived from an EMBL/GenBank/DDBJ whole genome shotgun (WGS) entry which is preliminary data.</text>
</comment>
<dbReference type="Proteomes" id="UP000717328">
    <property type="component" value="Unassembled WGS sequence"/>
</dbReference>
<name>A0A9P7FLZ8_9AGAR</name>
<reference evidence="2" key="2">
    <citation type="submission" date="2021-10" db="EMBL/GenBank/DDBJ databases">
        <title>Phylogenomics reveals ancestral predisposition of the termite-cultivated fungus Termitomyces towards a domesticated lifestyle.</title>
        <authorList>
            <person name="Auxier B."/>
            <person name="Grum-Grzhimaylo A."/>
            <person name="Cardenas M.E."/>
            <person name="Lodge J.D."/>
            <person name="Laessoe T."/>
            <person name="Pedersen O."/>
            <person name="Smith M.E."/>
            <person name="Kuyper T.W."/>
            <person name="Franco-Molano E.A."/>
            <person name="Baroni T.J."/>
            <person name="Aanen D.K."/>
        </authorList>
    </citation>
    <scope>NUCLEOTIDE SEQUENCE</scope>
    <source>
        <strain evidence="2">D49</strain>
    </source>
</reference>
<feature type="region of interest" description="Disordered" evidence="1">
    <location>
        <begin position="87"/>
        <end position="123"/>
    </location>
</feature>
<feature type="compositionally biased region" description="Polar residues" evidence="1">
    <location>
        <begin position="108"/>
        <end position="123"/>
    </location>
</feature>
<dbReference type="AlphaFoldDB" id="A0A9P7FLZ8"/>
<keyword evidence="3" id="KW-1185">Reference proteome</keyword>
<feature type="non-terminal residue" evidence="2">
    <location>
        <position position="1"/>
    </location>
</feature>
<evidence type="ECO:0000256" key="1">
    <source>
        <dbReference type="SAM" id="MobiDB-lite"/>
    </source>
</evidence>
<sequence length="135" mass="15816">DRATRRKPLAARYEEEGQMSLKKNAIVGFWLVKKKGAERWALKCSYRQKPHHHPRSPSCTNRPQDRPIVRHLGRVRQYRHWPLRTSLQPHAPFRPTTLPYSAPVLSSPGASYTPSRTRTGQEQMRSFRQTIERYG</sequence>
<reference evidence="2" key="1">
    <citation type="submission" date="2021-02" db="EMBL/GenBank/DDBJ databases">
        <authorList>
            <person name="Nieuwenhuis M."/>
            <person name="Van De Peppel L.J.J."/>
        </authorList>
    </citation>
    <scope>NUCLEOTIDE SEQUENCE</scope>
    <source>
        <strain evidence="2">D49</strain>
    </source>
</reference>
<evidence type="ECO:0000313" key="2">
    <source>
        <dbReference type="EMBL" id="KAG5634209.1"/>
    </source>
</evidence>
<dbReference type="EMBL" id="JABCKI010006555">
    <property type="protein sequence ID" value="KAG5634209.1"/>
    <property type="molecule type" value="Genomic_DNA"/>
</dbReference>
<accession>A0A9P7FLZ8</accession>
<protein>
    <submittedName>
        <fullName evidence="2">Uncharacterized protein</fullName>
    </submittedName>
</protein>
<gene>
    <name evidence="2" type="ORF">H0H81_002883</name>
</gene>
<proteinExistence type="predicted"/>
<organism evidence="2 3">
    <name type="scientific">Sphagnurus paluster</name>
    <dbReference type="NCBI Taxonomy" id="117069"/>
    <lineage>
        <taxon>Eukaryota</taxon>
        <taxon>Fungi</taxon>
        <taxon>Dikarya</taxon>
        <taxon>Basidiomycota</taxon>
        <taxon>Agaricomycotina</taxon>
        <taxon>Agaricomycetes</taxon>
        <taxon>Agaricomycetidae</taxon>
        <taxon>Agaricales</taxon>
        <taxon>Tricholomatineae</taxon>
        <taxon>Lyophyllaceae</taxon>
        <taxon>Sphagnurus</taxon>
    </lineage>
</organism>